<dbReference type="Proteomes" id="UP001162060">
    <property type="component" value="Unassembled WGS sequence"/>
</dbReference>
<keyword evidence="1" id="KW-0732">Signal</keyword>
<proteinExistence type="predicted"/>
<dbReference type="EMBL" id="CAKLBY020000227">
    <property type="protein sequence ID" value="CAK7937387.1"/>
    <property type="molecule type" value="Genomic_DNA"/>
</dbReference>
<organism evidence="2 3">
    <name type="scientific">Peronospora matthiolae</name>
    <dbReference type="NCBI Taxonomy" id="2874970"/>
    <lineage>
        <taxon>Eukaryota</taxon>
        <taxon>Sar</taxon>
        <taxon>Stramenopiles</taxon>
        <taxon>Oomycota</taxon>
        <taxon>Peronosporomycetes</taxon>
        <taxon>Peronosporales</taxon>
        <taxon>Peronosporaceae</taxon>
        <taxon>Peronospora</taxon>
    </lineage>
</organism>
<accession>A0AAV1UUP4</accession>
<evidence type="ECO:0000256" key="1">
    <source>
        <dbReference type="SAM" id="SignalP"/>
    </source>
</evidence>
<evidence type="ECO:0000313" key="2">
    <source>
        <dbReference type="EMBL" id="CAK7937387.1"/>
    </source>
</evidence>
<name>A0AAV1UUP4_9STRA</name>
<evidence type="ECO:0000313" key="3">
    <source>
        <dbReference type="Proteomes" id="UP001162060"/>
    </source>
</evidence>
<sequence>MKFWNCRAMALMILLVASPDAVVAEKETGVTARHMLAMGDESAMFARGLLRRGTESN</sequence>
<comment type="caution">
    <text evidence="2">The sequence shown here is derived from an EMBL/GenBank/DDBJ whole genome shotgun (WGS) entry which is preliminary data.</text>
</comment>
<reference evidence="2" key="1">
    <citation type="submission" date="2024-01" db="EMBL/GenBank/DDBJ databases">
        <authorList>
            <person name="Webb A."/>
        </authorList>
    </citation>
    <scope>NUCLEOTIDE SEQUENCE</scope>
    <source>
        <strain evidence="2">Pm1</strain>
    </source>
</reference>
<gene>
    <name evidence="2" type="ORF">PM001_LOCUS22537</name>
</gene>
<feature type="signal peptide" evidence="1">
    <location>
        <begin position="1"/>
        <end position="24"/>
    </location>
</feature>
<feature type="chain" id="PRO_5043662505" evidence="1">
    <location>
        <begin position="25"/>
        <end position="57"/>
    </location>
</feature>
<dbReference type="AlphaFoldDB" id="A0AAV1UUP4"/>
<protein>
    <submittedName>
        <fullName evidence="2">Uncharacterized protein</fullName>
    </submittedName>
</protein>